<feature type="compositionally biased region" description="Polar residues" evidence="1">
    <location>
        <begin position="748"/>
        <end position="761"/>
    </location>
</feature>
<feature type="region of interest" description="Disordered" evidence="1">
    <location>
        <begin position="639"/>
        <end position="700"/>
    </location>
</feature>
<protein>
    <recommendedName>
        <fullName evidence="2">Aminotransferase-like plant mobile domain-containing protein</fullName>
    </recommendedName>
</protein>
<feature type="region of interest" description="Disordered" evidence="1">
    <location>
        <begin position="1"/>
        <end position="54"/>
    </location>
</feature>
<feature type="region of interest" description="Disordered" evidence="1">
    <location>
        <begin position="723"/>
        <end position="823"/>
    </location>
</feature>
<dbReference type="AlphaFoldDB" id="A0A2N9HJR8"/>
<feature type="compositionally biased region" description="Low complexity" evidence="1">
    <location>
        <begin position="22"/>
        <end position="31"/>
    </location>
</feature>
<feature type="compositionally biased region" description="Basic residues" evidence="1">
    <location>
        <begin position="1"/>
        <end position="12"/>
    </location>
</feature>
<evidence type="ECO:0000313" key="3">
    <source>
        <dbReference type="EMBL" id="SPD12442.1"/>
    </source>
</evidence>
<dbReference type="InterPro" id="IPR019557">
    <property type="entry name" value="AminoTfrase-like_pln_mobile"/>
</dbReference>
<feature type="compositionally biased region" description="Basic and acidic residues" evidence="1">
    <location>
        <begin position="546"/>
        <end position="558"/>
    </location>
</feature>
<evidence type="ECO:0000256" key="1">
    <source>
        <dbReference type="SAM" id="MobiDB-lite"/>
    </source>
</evidence>
<name>A0A2N9HJR8_FAGSY</name>
<evidence type="ECO:0000259" key="2">
    <source>
        <dbReference type="Pfam" id="PF10536"/>
    </source>
</evidence>
<gene>
    <name evidence="3" type="ORF">FSB_LOCUS40324</name>
</gene>
<accession>A0A2N9HJR8</accession>
<reference evidence="3" key="1">
    <citation type="submission" date="2018-02" db="EMBL/GenBank/DDBJ databases">
        <authorList>
            <person name="Cohen D.B."/>
            <person name="Kent A.D."/>
        </authorList>
    </citation>
    <scope>NUCLEOTIDE SEQUENCE</scope>
</reference>
<dbReference type="Pfam" id="PF10536">
    <property type="entry name" value="PMD"/>
    <property type="match status" value="1"/>
</dbReference>
<sequence>MASSSKRTRRGNGRAFSGGGDSSAAHGAAARVAEDSSDSSGSSSKSPEPLGDILGRPTIDPWYRSGERFPLVSASLQSPPADWEWLVIREDFAADVARTPNFREIRDLQIQRNEMLAVPLVFDFQCSRVVEWADWIDSELADRGFCDCLEQAGVLRSILISRCSNMYRDTEALRQLNIALGTQAARFKPWMEHFNREDDPLIRRAAFVAYWLSKCVFGKHPAYSIKPSYFPLAVKIAAGVCFPLTPLLLGQLYTQLDLLHAEELAGASCHIVTTALNSSIVHTFLWEHALEYIKKGRKPYEARNKFASMPEGVVANVGDFQGNVPAVYRWVGSKFYDHSLIPSLDSESKICWRPYGMSHREFVYEWVMSGFSNIETQDYTFIAGDMRSLTYLSATNAGEIPTINPFLRTRAFAYWSGIAPRVIVPSGDRICIYTTGMSNYWRGLMTTMVEFRNSEKGDISHLLESYTSPLPHPRLFVATHTMTTYANRQSLGYAVWHHENSRWVIHGNHHPPLWLRDHPHVSAPGKVPSSKGRRTASAGTSVVKRKQPDRSKKREAPSKDSPVQASKKKKTSAMKGNKEVLTLKTAVTSPALAEEDIPQGVSAPISKKPVKKTRAGKKTFVSPAFPSAPSSIVARVAARKSSRGVVYSERRSKQRADASSRVPIEIPDDLDSSSSSSNPSGVAVEEIEGDDAEVGATETVSGADDFAANISSIDASAALSTSFGEKNMGAGASTEDDEVSIDELEATEASSDSTPVTSASKPVSAEETVEEHTTVGVTTGAERVVETTPVAITSSGGTVQGDPSGGGSHVDPSLLDSSPSTRHYVRRARRGSIVSTDSERIVSATVRVSTPPSPLPESGGTAPTPVTIAAEASAAATIQEGKVVPTTIEEIPVGEEGTAHVYDIPEGNNSVESIPIDENLVIDTDFDAVIEEELAQDPADDINMADAHDSYDEVLAEIEDNVAGAQATDMGVTAPVAAHASPTETAGSGNEAIAEEERRHQTTAVESTIRGQPGLLSATRSATLGASVLAYMDAFFQEFDRTSFSSRHAEHFWTFDDVKADFEIFRVPRGGIRFLKALWEKYGSCSSYFRLGVYVGSSLLTLLCCVLAHMEHTKLEDITKVHILKWKAMVQEAIEGGFKFGFILDYLRRLARDIFSRRVLAELRVAEARVAALRDALNMVAPDPWDLASVRRVSAETHAESALQGLLS</sequence>
<feature type="domain" description="Aminotransferase-like plant mobile" evidence="2">
    <location>
        <begin position="186"/>
        <end position="357"/>
    </location>
</feature>
<feature type="compositionally biased region" description="Acidic residues" evidence="1">
    <location>
        <begin position="734"/>
        <end position="746"/>
    </location>
</feature>
<dbReference type="EMBL" id="OIVN01003613">
    <property type="protein sequence ID" value="SPD12442.1"/>
    <property type="molecule type" value="Genomic_DNA"/>
</dbReference>
<feature type="region of interest" description="Disordered" evidence="1">
    <location>
        <begin position="516"/>
        <end position="577"/>
    </location>
</feature>
<organism evidence="3">
    <name type="scientific">Fagus sylvatica</name>
    <name type="common">Beechnut</name>
    <dbReference type="NCBI Taxonomy" id="28930"/>
    <lineage>
        <taxon>Eukaryota</taxon>
        <taxon>Viridiplantae</taxon>
        <taxon>Streptophyta</taxon>
        <taxon>Embryophyta</taxon>
        <taxon>Tracheophyta</taxon>
        <taxon>Spermatophyta</taxon>
        <taxon>Magnoliopsida</taxon>
        <taxon>eudicotyledons</taxon>
        <taxon>Gunneridae</taxon>
        <taxon>Pentapetalae</taxon>
        <taxon>rosids</taxon>
        <taxon>fabids</taxon>
        <taxon>Fagales</taxon>
        <taxon>Fagaceae</taxon>
        <taxon>Fagus</taxon>
    </lineage>
</organism>
<feature type="compositionally biased region" description="Basic and acidic residues" evidence="1">
    <location>
        <begin position="648"/>
        <end position="658"/>
    </location>
</feature>
<proteinExistence type="predicted"/>